<keyword evidence="1" id="KW-0472">Membrane</keyword>
<proteinExistence type="predicted"/>
<feature type="transmembrane region" description="Helical" evidence="1">
    <location>
        <begin position="535"/>
        <end position="556"/>
    </location>
</feature>
<accession>A0A9P9IDU5</accession>
<evidence type="ECO:0000256" key="1">
    <source>
        <dbReference type="SAM" id="Phobius"/>
    </source>
</evidence>
<protein>
    <submittedName>
        <fullName evidence="2">Uncharacterized protein</fullName>
    </submittedName>
</protein>
<reference evidence="2" key="1">
    <citation type="journal article" date="2021" name="Nat. Commun.">
        <title>Genetic determinants of endophytism in the Arabidopsis root mycobiome.</title>
        <authorList>
            <person name="Mesny F."/>
            <person name="Miyauchi S."/>
            <person name="Thiergart T."/>
            <person name="Pickel B."/>
            <person name="Atanasova L."/>
            <person name="Karlsson M."/>
            <person name="Huettel B."/>
            <person name="Barry K.W."/>
            <person name="Haridas S."/>
            <person name="Chen C."/>
            <person name="Bauer D."/>
            <person name="Andreopoulos W."/>
            <person name="Pangilinan J."/>
            <person name="LaButti K."/>
            <person name="Riley R."/>
            <person name="Lipzen A."/>
            <person name="Clum A."/>
            <person name="Drula E."/>
            <person name="Henrissat B."/>
            <person name="Kohler A."/>
            <person name="Grigoriev I.V."/>
            <person name="Martin F.M."/>
            <person name="Hacquard S."/>
        </authorList>
    </citation>
    <scope>NUCLEOTIDE SEQUENCE</scope>
    <source>
        <strain evidence="2">MPI-CAGE-CH-0243</strain>
    </source>
</reference>
<evidence type="ECO:0000313" key="3">
    <source>
        <dbReference type="Proteomes" id="UP000700596"/>
    </source>
</evidence>
<organism evidence="2 3">
    <name type="scientific">Dendryphion nanum</name>
    <dbReference type="NCBI Taxonomy" id="256645"/>
    <lineage>
        <taxon>Eukaryota</taxon>
        <taxon>Fungi</taxon>
        <taxon>Dikarya</taxon>
        <taxon>Ascomycota</taxon>
        <taxon>Pezizomycotina</taxon>
        <taxon>Dothideomycetes</taxon>
        <taxon>Pleosporomycetidae</taxon>
        <taxon>Pleosporales</taxon>
        <taxon>Torulaceae</taxon>
        <taxon>Dendryphion</taxon>
    </lineage>
</organism>
<sequence>MLREDNADKIKTIGKSFKDILRDWGWEILAWTAASSALIAISILLVTFQHRPVDVWTSKIQLSAIVAALAQTAQSSLIVCVASSIGQLKWSWFKKESRSTIDLELFDKASRGPEGSLELIFQWPRFRLITVGALITILMLAFQTFIQQSLLTEVQKFPIDGKAAFIRRALIYHEPQTTPGGLTAFSQPPGESGWYGGNLPKLDSYIISAIKSGMYDEQRSLSNISTICPTGDCTWPSHNSMAVCTNFQDISHQLQWTNISMDLSPYPTKESPTLPDLASRPPWALSNTPRTDFYVTSLSYDDQFNRSTVRTSDGQMPDLAAIYVVFYDPCAGPEPKEEKEKAWQANYRKEGWKAFKGTLRLCIHDLDSSSEKGTVVRKEYNDAQWDVRYQSLYPPHINEQDNVFRNCSIGVPDCATLCADMPGMNNLNETFCIRDLELRGMGWQIANAFNTTASLRSQPHAIFFHDEMAQLLVTDIIGPFPRKCMQGSGLQFEGFMKRVKNVATSINNAMRTASSSTIVNGTAWESKPSYKLQPAWLAFPAVLYVAITGLLILTIAENKRSNAPVWKNSVLGLLRALDGDETGRTKSTMEKKARETTLQLNEVENGWVFEGDGISRDHVERIRTSIGKASTLHSVRAPPHGFRDFFHHFFVRFIGF</sequence>
<keyword evidence="1" id="KW-0812">Transmembrane</keyword>
<feature type="transmembrane region" description="Helical" evidence="1">
    <location>
        <begin position="126"/>
        <end position="146"/>
    </location>
</feature>
<dbReference type="OrthoDB" id="5242705at2759"/>
<gene>
    <name evidence="2" type="ORF">B0J11DRAFT_510577</name>
</gene>
<dbReference type="InterPro" id="IPR021514">
    <property type="entry name" value="DUF3176"/>
</dbReference>
<feature type="transmembrane region" description="Helical" evidence="1">
    <location>
        <begin position="60"/>
        <end position="85"/>
    </location>
</feature>
<dbReference type="Pfam" id="PF11374">
    <property type="entry name" value="DUF3176"/>
    <property type="match status" value="1"/>
</dbReference>
<comment type="caution">
    <text evidence="2">The sequence shown here is derived from an EMBL/GenBank/DDBJ whole genome shotgun (WGS) entry which is preliminary data.</text>
</comment>
<dbReference type="EMBL" id="JAGMWT010000015">
    <property type="protein sequence ID" value="KAH7116237.1"/>
    <property type="molecule type" value="Genomic_DNA"/>
</dbReference>
<evidence type="ECO:0000313" key="2">
    <source>
        <dbReference type="EMBL" id="KAH7116237.1"/>
    </source>
</evidence>
<dbReference type="PANTHER" id="PTHR35394">
    <property type="entry name" value="DUF3176 DOMAIN-CONTAINING PROTEIN"/>
    <property type="match status" value="1"/>
</dbReference>
<dbReference type="Proteomes" id="UP000700596">
    <property type="component" value="Unassembled WGS sequence"/>
</dbReference>
<keyword evidence="1" id="KW-1133">Transmembrane helix</keyword>
<feature type="transmembrane region" description="Helical" evidence="1">
    <location>
        <begin position="28"/>
        <end position="48"/>
    </location>
</feature>
<dbReference type="PANTHER" id="PTHR35394:SF5">
    <property type="entry name" value="DUF3176 DOMAIN-CONTAINING PROTEIN"/>
    <property type="match status" value="1"/>
</dbReference>
<dbReference type="AlphaFoldDB" id="A0A9P9IDU5"/>
<keyword evidence="3" id="KW-1185">Reference proteome</keyword>
<name>A0A9P9IDU5_9PLEO</name>